<name>A0ABQ3UVT5_9CHLR</name>
<dbReference type="SUPFAM" id="SSF102114">
    <property type="entry name" value="Radical SAM enzymes"/>
    <property type="match status" value="1"/>
</dbReference>
<dbReference type="InterPro" id="IPR040086">
    <property type="entry name" value="MJ0683-like"/>
</dbReference>
<sequence>METTLKEAKSILTPQRKGFLAGGPYPFTHALSAYVGCGFGRTTCGMYCYAQFLPNWSFGSNGAAWGDAVQVKTNAATLLERELKRMSPEARERLRIFMSSTTDPYQPLERTYEVTRQCLEVFAGFPDLDLLVIQTRSPLAERDLPLLTRIPYAWLSVTIETDDQAYLKQLRGGPALEKRWELVREASQHGVSTQITVSPCLPYSSVEQFGERLLTSEARRVIVDTVVDGDGSGGRRTAHSPFAQAESGWSETSAAHQLYAYLSARAAEREIELGWSNAGFCGIAPWELRSFYLDR</sequence>
<evidence type="ECO:0008006" key="6">
    <source>
        <dbReference type="Google" id="ProtNLM"/>
    </source>
</evidence>
<dbReference type="SFLD" id="SFLDG01084">
    <property type="entry name" value="Uncharacterised_Radical_SAM_Su"/>
    <property type="match status" value="1"/>
</dbReference>
<keyword evidence="3" id="KW-0411">Iron-sulfur</keyword>
<organism evidence="4 5">
    <name type="scientific">Ktedonobacter robiniae</name>
    <dbReference type="NCBI Taxonomy" id="2778365"/>
    <lineage>
        <taxon>Bacteria</taxon>
        <taxon>Bacillati</taxon>
        <taxon>Chloroflexota</taxon>
        <taxon>Ktedonobacteria</taxon>
        <taxon>Ktedonobacterales</taxon>
        <taxon>Ktedonobacteraceae</taxon>
        <taxon>Ktedonobacter</taxon>
    </lineage>
</organism>
<protein>
    <recommendedName>
        <fullName evidence="6">Radical SAM protein</fullName>
    </recommendedName>
</protein>
<dbReference type="InterPro" id="IPR007197">
    <property type="entry name" value="rSAM"/>
</dbReference>
<dbReference type="RefSeq" id="WP_201373407.1">
    <property type="nucleotide sequence ID" value="NZ_BNJG01000002.1"/>
</dbReference>
<dbReference type="EMBL" id="BNJG01000002">
    <property type="protein sequence ID" value="GHO56959.1"/>
    <property type="molecule type" value="Genomic_DNA"/>
</dbReference>
<evidence type="ECO:0000313" key="4">
    <source>
        <dbReference type="EMBL" id="GHO56959.1"/>
    </source>
</evidence>
<proteinExistence type="predicted"/>
<dbReference type="Proteomes" id="UP000654345">
    <property type="component" value="Unassembled WGS sequence"/>
</dbReference>
<gene>
    <name evidence="4" type="ORF">KSB_54340</name>
</gene>
<keyword evidence="2" id="KW-0408">Iron</keyword>
<dbReference type="SFLD" id="SFLDS00029">
    <property type="entry name" value="Radical_SAM"/>
    <property type="match status" value="1"/>
</dbReference>
<dbReference type="PANTHER" id="PTHR43432">
    <property type="entry name" value="SLR0285 PROTEIN"/>
    <property type="match status" value="1"/>
</dbReference>
<evidence type="ECO:0000256" key="2">
    <source>
        <dbReference type="ARBA" id="ARBA00023004"/>
    </source>
</evidence>
<keyword evidence="1" id="KW-0479">Metal-binding</keyword>
<reference evidence="4 5" key="1">
    <citation type="journal article" date="2021" name="Int. J. Syst. Evol. Microbiol.">
        <title>Reticulibacter mediterranei gen. nov., sp. nov., within the new family Reticulibacteraceae fam. nov., and Ktedonospora formicarum gen. nov., sp. nov., Ktedonobacter robiniae sp. nov., Dictyobacter formicarum sp. nov. and Dictyobacter arantiisoli sp. nov., belonging to the class Ktedonobacteria.</title>
        <authorList>
            <person name="Yabe S."/>
            <person name="Zheng Y."/>
            <person name="Wang C.M."/>
            <person name="Sakai Y."/>
            <person name="Abe K."/>
            <person name="Yokota A."/>
            <person name="Donadio S."/>
            <person name="Cavaletti L."/>
            <person name="Monciardini P."/>
        </authorList>
    </citation>
    <scope>NUCLEOTIDE SEQUENCE [LARGE SCALE GENOMIC DNA]</scope>
    <source>
        <strain evidence="4 5">SOSP1-30</strain>
    </source>
</reference>
<evidence type="ECO:0000256" key="3">
    <source>
        <dbReference type="ARBA" id="ARBA00023014"/>
    </source>
</evidence>
<keyword evidence="5" id="KW-1185">Reference proteome</keyword>
<dbReference type="Gene3D" id="3.80.30.30">
    <property type="match status" value="1"/>
</dbReference>
<dbReference type="PANTHER" id="PTHR43432:SF3">
    <property type="entry name" value="SLR0285 PROTEIN"/>
    <property type="match status" value="1"/>
</dbReference>
<dbReference type="InterPro" id="IPR058240">
    <property type="entry name" value="rSAM_sf"/>
</dbReference>
<accession>A0ABQ3UVT5</accession>
<comment type="caution">
    <text evidence="4">The sequence shown here is derived from an EMBL/GenBank/DDBJ whole genome shotgun (WGS) entry which is preliminary data.</text>
</comment>
<evidence type="ECO:0000313" key="5">
    <source>
        <dbReference type="Proteomes" id="UP000654345"/>
    </source>
</evidence>
<evidence type="ECO:0000256" key="1">
    <source>
        <dbReference type="ARBA" id="ARBA00022723"/>
    </source>
</evidence>